<protein>
    <submittedName>
        <fullName evidence="1">Uncharacterized protein</fullName>
    </submittedName>
</protein>
<accession>A0A2K3KG02</accession>
<sequence>MLPRKISPLLFGPRSLPLHTPEKLLASNCPWIFRTIHKIHRTLFKPRIVAFRTLGRYACLQPTLEIL</sequence>
<reference evidence="1 2" key="1">
    <citation type="journal article" date="2014" name="Am. J. Bot.">
        <title>Genome assembly and annotation for red clover (Trifolium pratense; Fabaceae).</title>
        <authorList>
            <person name="Istvanek J."/>
            <person name="Jaros M."/>
            <person name="Krenek A."/>
            <person name="Repkova J."/>
        </authorList>
    </citation>
    <scope>NUCLEOTIDE SEQUENCE [LARGE SCALE GENOMIC DNA]</scope>
    <source>
        <strain evidence="2">cv. Tatra</strain>
        <tissue evidence="1">Young leaves</tissue>
    </source>
</reference>
<dbReference type="AlphaFoldDB" id="A0A2K3KG02"/>
<name>A0A2K3KG02_TRIPR</name>
<evidence type="ECO:0000313" key="2">
    <source>
        <dbReference type="Proteomes" id="UP000236291"/>
    </source>
</evidence>
<gene>
    <name evidence="1" type="ORF">L195_g062475</name>
</gene>
<dbReference type="EMBL" id="ASHM01176160">
    <property type="protein sequence ID" value="PNX65198.1"/>
    <property type="molecule type" value="Genomic_DNA"/>
</dbReference>
<feature type="non-terminal residue" evidence="1">
    <location>
        <position position="67"/>
    </location>
</feature>
<reference evidence="1 2" key="2">
    <citation type="journal article" date="2017" name="Front. Plant Sci.">
        <title>Gene Classification and Mining of Molecular Markers Useful in Red Clover (Trifolium pratense) Breeding.</title>
        <authorList>
            <person name="Istvanek J."/>
            <person name="Dluhosova J."/>
            <person name="Dluhos P."/>
            <person name="Patkova L."/>
            <person name="Nedelnik J."/>
            <person name="Repkova J."/>
        </authorList>
    </citation>
    <scope>NUCLEOTIDE SEQUENCE [LARGE SCALE GENOMIC DNA]</scope>
    <source>
        <strain evidence="2">cv. Tatra</strain>
        <tissue evidence="1">Young leaves</tissue>
    </source>
</reference>
<comment type="caution">
    <text evidence="1">The sequence shown here is derived from an EMBL/GenBank/DDBJ whole genome shotgun (WGS) entry which is preliminary data.</text>
</comment>
<proteinExistence type="predicted"/>
<organism evidence="1 2">
    <name type="scientific">Trifolium pratense</name>
    <name type="common">Red clover</name>
    <dbReference type="NCBI Taxonomy" id="57577"/>
    <lineage>
        <taxon>Eukaryota</taxon>
        <taxon>Viridiplantae</taxon>
        <taxon>Streptophyta</taxon>
        <taxon>Embryophyta</taxon>
        <taxon>Tracheophyta</taxon>
        <taxon>Spermatophyta</taxon>
        <taxon>Magnoliopsida</taxon>
        <taxon>eudicotyledons</taxon>
        <taxon>Gunneridae</taxon>
        <taxon>Pentapetalae</taxon>
        <taxon>rosids</taxon>
        <taxon>fabids</taxon>
        <taxon>Fabales</taxon>
        <taxon>Fabaceae</taxon>
        <taxon>Papilionoideae</taxon>
        <taxon>50 kb inversion clade</taxon>
        <taxon>NPAAA clade</taxon>
        <taxon>Hologalegina</taxon>
        <taxon>IRL clade</taxon>
        <taxon>Trifolieae</taxon>
        <taxon>Trifolium</taxon>
    </lineage>
</organism>
<dbReference type="Proteomes" id="UP000236291">
    <property type="component" value="Unassembled WGS sequence"/>
</dbReference>
<evidence type="ECO:0000313" key="1">
    <source>
        <dbReference type="EMBL" id="PNX65198.1"/>
    </source>
</evidence>